<dbReference type="SUPFAM" id="SSF52402">
    <property type="entry name" value="Adenine nucleotide alpha hydrolases-like"/>
    <property type="match status" value="2"/>
</dbReference>
<dbReference type="InterPro" id="IPR006015">
    <property type="entry name" value="Universal_stress_UspA"/>
</dbReference>
<accession>A0ABS5CUF1</accession>
<proteinExistence type="inferred from homology"/>
<evidence type="ECO:0000256" key="1">
    <source>
        <dbReference type="ARBA" id="ARBA00008791"/>
    </source>
</evidence>
<dbReference type="PRINTS" id="PR01438">
    <property type="entry name" value="UNVRSLSTRESS"/>
</dbReference>
<dbReference type="PANTHER" id="PTHR46268:SF6">
    <property type="entry name" value="UNIVERSAL STRESS PROTEIN UP12"/>
    <property type="match status" value="1"/>
</dbReference>
<evidence type="ECO:0000313" key="4">
    <source>
        <dbReference type="Proteomes" id="UP000674217"/>
    </source>
</evidence>
<dbReference type="InterPro" id="IPR014729">
    <property type="entry name" value="Rossmann-like_a/b/a_fold"/>
</dbReference>
<keyword evidence="4" id="KW-1185">Reference proteome</keyword>
<evidence type="ECO:0000313" key="3">
    <source>
        <dbReference type="EMBL" id="MBP4142230.1"/>
    </source>
</evidence>
<evidence type="ECO:0000259" key="2">
    <source>
        <dbReference type="Pfam" id="PF00582"/>
    </source>
</evidence>
<protein>
    <submittedName>
        <fullName evidence="3">Universal stress protein</fullName>
    </submittedName>
</protein>
<sequence>MSKKILFPTDFSQASKNAFIYALQLADSIHAEVITLHVYQVPQANFVNAAEYLHEIYDVTELSNFENYKDQVPALRDIAAANNLSHIKISHVLLSGNLVQEIKKMTTKEKFDFVVMGTKGGSSLEETFFGTNATKVMSDVNAVVLVIPKDCQYKPIQKMLFLTQYKTEDTLSFQIMLSLAETFNAAVDCLQIVSKEKQNKANCMEEWKEMTKGKEVAFLTIEGEDTEGLILSFIESHTIDMIAMHVYHKTFFEKLFETSLSKKLAFHINIPVVAISE</sequence>
<dbReference type="PANTHER" id="PTHR46268">
    <property type="entry name" value="STRESS RESPONSE PROTEIN NHAX"/>
    <property type="match status" value="1"/>
</dbReference>
<dbReference type="EMBL" id="JAGFBU010000003">
    <property type="protein sequence ID" value="MBP4142230.1"/>
    <property type="molecule type" value="Genomic_DNA"/>
</dbReference>
<dbReference type="CDD" id="cd00293">
    <property type="entry name" value="USP-like"/>
    <property type="match status" value="1"/>
</dbReference>
<organism evidence="3 4">
    <name type="scientific">Flavobacterium flabelliforme</name>
    <dbReference type="NCBI Taxonomy" id="2816119"/>
    <lineage>
        <taxon>Bacteria</taxon>
        <taxon>Pseudomonadati</taxon>
        <taxon>Bacteroidota</taxon>
        <taxon>Flavobacteriia</taxon>
        <taxon>Flavobacteriales</taxon>
        <taxon>Flavobacteriaceae</taxon>
        <taxon>Flavobacterium</taxon>
    </lineage>
</organism>
<feature type="domain" description="UspA" evidence="2">
    <location>
        <begin position="1"/>
        <end position="148"/>
    </location>
</feature>
<dbReference type="Proteomes" id="UP000674217">
    <property type="component" value="Unassembled WGS sequence"/>
</dbReference>
<dbReference type="Pfam" id="PF00582">
    <property type="entry name" value="Usp"/>
    <property type="match status" value="1"/>
</dbReference>
<gene>
    <name evidence="3" type="ORF">J3S90_10490</name>
</gene>
<name>A0ABS5CUF1_9FLAO</name>
<comment type="similarity">
    <text evidence="1">Belongs to the universal stress protein A family.</text>
</comment>
<comment type="caution">
    <text evidence="3">The sequence shown here is derived from an EMBL/GenBank/DDBJ whole genome shotgun (WGS) entry which is preliminary data.</text>
</comment>
<dbReference type="InterPro" id="IPR006016">
    <property type="entry name" value="UspA"/>
</dbReference>
<reference evidence="3 4" key="1">
    <citation type="submission" date="2021-03" db="EMBL/GenBank/DDBJ databases">
        <title>Flavobacterium Flabelliformis Sp. Nov. And Flavobacterium Geliluteum Sp. Nov., Two Novel Multidrug Resistant Psychrophilic Species Isolated From Antarctica.</title>
        <authorList>
            <person name="Kralova S."/>
            <person name="Busse H.J."/>
            <person name="Bezdicek M."/>
            <person name="Nykrynova M."/>
            <person name="Kroupova E."/>
            <person name="Krsek D."/>
            <person name="Sedlacek I."/>
        </authorList>
    </citation>
    <scope>NUCLEOTIDE SEQUENCE [LARGE SCALE GENOMIC DNA]</scope>
    <source>
        <strain evidence="3 4">P4023</strain>
    </source>
</reference>
<dbReference type="Gene3D" id="3.40.50.620">
    <property type="entry name" value="HUPs"/>
    <property type="match status" value="2"/>
</dbReference>
<dbReference type="RefSeq" id="WP_210646159.1">
    <property type="nucleotide sequence ID" value="NZ_JAGFBU010000003.1"/>
</dbReference>